<feature type="domain" description="Histidine kinase" evidence="12">
    <location>
        <begin position="297"/>
        <end position="385"/>
    </location>
</feature>
<name>A0A022KXV4_9MICO</name>
<evidence type="ECO:0000256" key="7">
    <source>
        <dbReference type="ARBA" id="ARBA00022840"/>
    </source>
</evidence>
<dbReference type="Proteomes" id="UP000019754">
    <property type="component" value="Unassembled WGS sequence"/>
</dbReference>
<keyword evidence="9" id="KW-0175">Coiled coil</keyword>
<feature type="transmembrane region" description="Helical" evidence="11">
    <location>
        <begin position="53"/>
        <end position="74"/>
    </location>
</feature>
<evidence type="ECO:0000256" key="11">
    <source>
        <dbReference type="SAM" id="Phobius"/>
    </source>
</evidence>
<evidence type="ECO:0000256" key="1">
    <source>
        <dbReference type="ARBA" id="ARBA00000085"/>
    </source>
</evidence>
<keyword evidence="11" id="KW-0812">Transmembrane</keyword>
<dbReference type="InterPro" id="IPR003594">
    <property type="entry name" value="HATPase_dom"/>
</dbReference>
<dbReference type="PROSITE" id="PS50109">
    <property type="entry name" value="HIS_KIN"/>
    <property type="match status" value="1"/>
</dbReference>
<feature type="transmembrane region" description="Helical" evidence="11">
    <location>
        <begin position="128"/>
        <end position="150"/>
    </location>
</feature>
<reference evidence="13 14" key="1">
    <citation type="journal article" date="2013" name="Genome Announc.">
        <title>Draft genome sequence of an Actinobacterium, Brachybacterium muris strain UCD-AY4.</title>
        <authorList>
            <person name="Lo J.R."/>
            <person name="Lang J.M."/>
            <person name="Darling A.E."/>
            <person name="Eisen J.A."/>
            <person name="Coil D.A."/>
        </authorList>
    </citation>
    <scope>NUCLEOTIDE SEQUENCE [LARGE SCALE GENOMIC DNA]</scope>
    <source>
        <strain evidence="13 14">UCD-AY4</strain>
    </source>
</reference>
<keyword evidence="6 13" id="KW-0418">Kinase</keyword>
<evidence type="ECO:0000256" key="2">
    <source>
        <dbReference type="ARBA" id="ARBA00012438"/>
    </source>
</evidence>
<evidence type="ECO:0000259" key="12">
    <source>
        <dbReference type="PROSITE" id="PS50109"/>
    </source>
</evidence>
<dbReference type="GO" id="GO:0005524">
    <property type="term" value="F:ATP binding"/>
    <property type="evidence" value="ECO:0007669"/>
    <property type="project" value="UniProtKB-KW"/>
</dbReference>
<comment type="catalytic activity">
    <reaction evidence="1">
        <text>ATP + protein L-histidine = ADP + protein N-phospho-L-histidine.</text>
        <dbReference type="EC" id="2.7.13.3"/>
    </reaction>
</comment>
<dbReference type="PANTHER" id="PTHR24421:SF10">
    <property type="entry name" value="NITRATE_NITRITE SENSOR PROTEIN NARQ"/>
    <property type="match status" value="1"/>
</dbReference>
<dbReference type="Pfam" id="PF23539">
    <property type="entry name" value="DUF7134"/>
    <property type="match status" value="1"/>
</dbReference>
<gene>
    <name evidence="13" type="ORF">D641_0113690</name>
</gene>
<dbReference type="EMBL" id="AORC01000020">
    <property type="protein sequence ID" value="EYT47987.1"/>
    <property type="molecule type" value="Genomic_DNA"/>
</dbReference>
<dbReference type="Gene3D" id="1.20.5.1930">
    <property type="match status" value="1"/>
</dbReference>
<keyword evidence="7" id="KW-0067">ATP-binding</keyword>
<evidence type="ECO:0000256" key="5">
    <source>
        <dbReference type="ARBA" id="ARBA00022741"/>
    </source>
</evidence>
<feature type="coiled-coil region" evidence="9">
    <location>
        <begin position="150"/>
        <end position="177"/>
    </location>
</feature>
<accession>A0A022KXV4</accession>
<feature type="transmembrane region" description="Helical" evidence="11">
    <location>
        <begin position="81"/>
        <end position="108"/>
    </location>
</feature>
<keyword evidence="11" id="KW-0472">Membrane</keyword>
<dbReference type="GO" id="GO:0016020">
    <property type="term" value="C:membrane"/>
    <property type="evidence" value="ECO:0007669"/>
    <property type="project" value="InterPro"/>
</dbReference>
<dbReference type="PANTHER" id="PTHR24421">
    <property type="entry name" value="NITRATE/NITRITE SENSOR PROTEIN NARX-RELATED"/>
    <property type="match status" value="1"/>
</dbReference>
<sequence length="421" mass="44875">MIEHPAVVDAVVWGAVTLLLTLFTLFIGAVGWWLPFTLPMVAAGAICRTRPGWGVAVIGSLAVIHVAAGLMVVLGDVMTFYAMFCAVAYGSTRIHVAGIIAGIAGVITQTLSWTATTIASPYASAMEAFGVFVTLLVTGTISIVAVWALANLQRARVRQLALQRERAEQAVREREQRTALAVAEERARIAREMHDVVAHSLSVIIAQADGGRFIASQHPEKAADVLSTIGDTGRAALADMRSLLGVLRQDEHTTFGPQPGPSALPELIERVRAAGLPVQLELSEDLDDIPQALGMSLFRLVQEALTNVMKHAGEGARASVTIRRTAQTVEAEIIDDGRGSDPDSDGMGHGITGMRERVSVYGGELTAGPLPGRGFRVMVTLPLQRTAPREHDRTDPHSPSRQFDPASPSADTTHLKEGALS</sequence>
<keyword evidence="4" id="KW-0808">Transferase</keyword>
<dbReference type="InterPro" id="IPR036890">
    <property type="entry name" value="HATPase_C_sf"/>
</dbReference>
<evidence type="ECO:0000256" key="9">
    <source>
        <dbReference type="SAM" id="Coils"/>
    </source>
</evidence>
<protein>
    <recommendedName>
        <fullName evidence="2">histidine kinase</fullName>
        <ecNumber evidence="2">2.7.13.3</ecNumber>
    </recommendedName>
</protein>
<feature type="transmembrane region" description="Helical" evidence="11">
    <location>
        <begin position="12"/>
        <end position="33"/>
    </location>
</feature>
<dbReference type="Pfam" id="PF02518">
    <property type="entry name" value="HATPase_c"/>
    <property type="match status" value="1"/>
</dbReference>
<dbReference type="Gene3D" id="3.30.565.10">
    <property type="entry name" value="Histidine kinase-like ATPase, C-terminal domain"/>
    <property type="match status" value="1"/>
</dbReference>
<dbReference type="SUPFAM" id="SSF55874">
    <property type="entry name" value="ATPase domain of HSP90 chaperone/DNA topoisomerase II/histidine kinase"/>
    <property type="match status" value="1"/>
</dbReference>
<keyword evidence="8" id="KW-0902">Two-component regulatory system</keyword>
<feature type="compositionally biased region" description="Basic and acidic residues" evidence="10">
    <location>
        <begin position="387"/>
        <end position="398"/>
    </location>
</feature>
<dbReference type="SMART" id="SM00387">
    <property type="entry name" value="HATPase_c"/>
    <property type="match status" value="1"/>
</dbReference>
<keyword evidence="3" id="KW-0597">Phosphoprotein</keyword>
<evidence type="ECO:0000256" key="4">
    <source>
        <dbReference type="ARBA" id="ARBA00022679"/>
    </source>
</evidence>
<evidence type="ECO:0000256" key="8">
    <source>
        <dbReference type="ARBA" id="ARBA00023012"/>
    </source>
</evidence>
<evidence type="ECO:0000256" key="6">
    <source>
        <dbReference type="ARBA" id="ARBA00022777"/>
    </source>
</evidence>
<feature type="region of interest" description="Disordered" evidence="10">
    <location>
        <begin position="333"/>
        <end position="352"/>
    </location>
</feature>
<evidence type="ECO:0000256" key="3">
    <source>
        <dbReference type="ARBA" id="ARBA00022553"/>
    </source>
</evidence>
<dbReference type="EC" id="2.7.13.3" evidence="2"/>
<dbReference type="CDD" id="cd16917">
    <property type="entry name" value="HATPase_UhpB-NarQ-NarX-like"/>
    <property type="match status" value="1"/>
</dbReference>
<proteinExistence type="predicted"/>
<comment type="caution">
    <text evidence="13">The sequence shown here is derived from an EMBL/GenBank/DDBJ whole genome shotgun (WGS) entry which is preliminary data.</text>
</comment>
<dbReference type="InterPro" id="IPR005467">
    <property type="entry name" value="His_kinase_dom"/>
</dbReference>
<keyword evidence="5" id="KW-0547">Nucleotide-binding</keyword>
<feature type="region of interest" description="Disordered" evidence="10">
    <location>
        <begin position="384"/>
        <end position="421"/>
    </location>
</feature>
<organism evidence="13 14">
    <name type="scientific">Brachybacterium muris UCD-AY4</name>
    <dbReference type="NCBI Taxonomy" id="1249481"/>
    <lineage>
        <taxon>Bacteria</taxon>
        <taxon>Bacillati</taxon>
        <taxon>Actinomycetota</taxon>
        <taxon>Actinomycetes</taxon>
        <taxon>Micrococcales</taxon>
        <taxon>Dermabacteraceae</taxon>
        <taxon>Brachybacterium</taxon>
    </lineage>
</organism>
<evidence type="ECO:0000313" key="14">
    <source>
        <dbReference type="Proteomes" id="UP000019754"/>
    </source>
</evidence>
<evidence type="ECO:0000256" key="10">
    <source>
        <dbReference type="SAM" id="MobiDB-lite"/>
    </source>
</evidence>
<dbReference type="AlphaFoldDB" id="A0A022KXV4"/>
<dbReference type="GO" id="GO:0000155">
    <property type="term" value="F:phosphorelay sensor kinase activity"/>
    <property type="evidence" value="ECO:0007669"/>
    <property type="project" value="InterPro"/>
</dbReference>
<dbReference type="InterPro" id="IPR011712">
    <property type="entry name" value="Sig_transdc_His_kin_sub3_dim/P"/>
</dbReference>
<dbReference type="InterPro" id="IPR055558">
    <property type="entry name" value="DUF7134"/>
</dbReference>
<dbReference type="InterPro" id="IPR050482">
    <property type="entry name" value="Sensor_HK_TwoCompSys"/>
</dbReference>
<dbReference type="GO" id="GO:0046983">
    <property type="term" value="F:protein dimerization activity"/>
    <property type="evidence" value="ECO:0007669"/>
    <property type="project" value="InterPro"/>
</dbReference>
<dbReference type="HOGENOM" id="CLU_000445_20_1_11"/>
<keyword evidence="11" id="KW-1133">Transmembrane helix</keyword>
<dbReference type="Pfam" id="PF07730">
    <property type="entry name" value="HisKA_3"/>
    <property type="match status" value="1"/>
</dbReference>
<keyword evidence="14" id="KW-1185">Reference proteome</keyword>
<evidence type="ECO:0000313" key="13">
    <source>
        <dbReference type="EMBL" id="EYT47987.1"/>
    </source>
</evidence>
<dbReference type="STRING" id="1249481.D641_0113690"/>